<accession>A0A915PLT2</accession>
<dbReference type="WBParaSite" id="sdigi.contig131.g4962.t1">
    <property type="protein sequence ID" value="sdigi.contig131.g4962.t1"/>
    <property type="gene ID" value="sdigi.contig131.g4962"/>
</dbReference>
<name>A0A915PLT2_9BILA</name>
<proteinExistence type="predicted"/>
<reference evidence="2" key="1">
    <citation type="submission" date="2022-11" db="UniProtKB">
        <authorList>
            <consortium name="WormBaseParasite"/>
        </authorList>
    </citation>
    <scope>IDENTIFICATION</scope>
</reference>
<protein>
    <submittedName>
        <fullName evidence="2">Uncharacterized protein</fullName>
    </submittedName>
</protein>
<keyword evidence="1" id="KW-1185">Reference proteome</keyword>
<evidence type="ECO:0000313" key="2">
    <source>
        <dbReference type="WBParaSite" id="sdigi.contig131.g4962.t1"/>
    </source>
</evidence>
<sequence length="112" mass="12475">MSDDVRTTTTSADNMNYSFIGFTASPTLPWDTVPLLACLTPFPLPQAIEELRKEGESLSSHTTALSSHLYRGTGRGTGAGKLRIPLWVRAWVSPNNRLEYHNNLKEALEKEE</sequence>
<dbReference type="Proteomes" id="UP000887581">
    <property type="component" value="Unplaced"/>
</dbReference>
<organism evidence="1 2">
    <name type="scientific">Setaria digitata</name>
    <dbReference type="NCBI Taxonomy" id="48799"/>
    <lineage>
        <taxon>Eukaryota</taxon>
        <taxon>Metazoa</taxon>
        <taxon>Ecdysozoa</taxon>
        <taxon>Nematoda</taxon>
        <taxon>Chromadorea</taxon>
        <taxon>Rhabditida</taxon>
        <taxon>Spirurina</taxon>
        <taxon>Spiruromorpha</taxon>
        <taxon>Filarioidea</taxon>
        <taxon>Setariidae</taxon>
        <taxon>Setaria</taxon>
    </lineage>
</organism>
<dbReference type="AlphaFoldDB" id="A0A915PLT2"/>
<evidence type="ECO:0000313" key="1">
    <source>
        <dbReference type="Proteomes" id="UP000887581"/>
    </source>
</evidence>